<dbReference type="EMBL" id="JAGGDJ010000020">
    <property type="protein sequence ID" value="MBO7746627.1"/>
    <property type="molecule type" value="Genomic_DNA"/>
</dbReference>
<evidence type="ECO:0000256" key="1">
    <source>
        <dbReference type="SAM" id="Coils"/>
    </source>
</evidence>
<dbReference type="Proteomes" id="UP000670947">
    <property type="component" value="Unassembled WGS sequence"/>
</dbReference>
<accession>A0ABS3WE94</accession>
<sequence length="205" mass="22422">MEPWQTIMLLGGIAIVCAAVLPRRKAADGSARGGAEDRDRTMRGMETALEQFMENMEADNREIADLVGKSAQEAQAMAAKRDERLERLETRCAELEAALSELLRTQRESKTMPALYNVGTPPEVSSIAADEPSIPAEAGLREAAFLAADSPEDDTRTDSIRGRYSELFELHSAGKSIEAIAKKLGRHKGEVQLILQLAKQEEAAR</sequence>
<gene>
    <name evidence="2" type="ORF">I8J29_20630</name>
</gene>
<feature type="coiled-coil region" evidence="1">
    <location>
        <begin position="42"/>
        <end position="105"/>
    </location>
</feature>
<name>A0ABS3WE94_9BACL</name>
<dbReference type="RefSeq" id="WP_208849380.1">
    <property type="nucleotide sequence ID" value="NZ_JAGGDJ010000020.1"/>
</dbReference>
<evidence type="ECO:0008006" key="4">
    <source>
        <dbReference type="Google" id="ProtNLM"/>
    </source>
</evidence>
<organism evidence="2 3">
    <name type="scientific">Paenibacillus artemisiicola</name>
    <dbReference type="NCBI Taxonomy" id="1172618"/>
    <lineage>
        <taxon>Bacteria</taxon>
        <taxon>Bacillati</taxon>
        <taxon>Bacillota</taxon>
        <taxon>Bacilli</taxon>
        <taxon>Bacillales</taxon>
        <taxon>Paenibacillaceae</taxon>
        <taxon>Paenibacillus</taxon>
    </lineage>
</organism>
<protein>
    <recommendedName>
        <fullName evidence="4">Helix-turn-helix domain-containing protein</fullName>
    </recommendedName>
</protein>
<reference evidence="2 3" key="1">
    <citation type="submission" date="2021-03" db="EMBL/GenBank/DDBJ databases">
        <title>Paenibacillus artemisicola MWE-103 whole genome sequence.</title>
        <authorList>
            <person name="Ham Y.J."/>
        </authorList>
    </citation>
    <scope>NUCLEOTIDE SEQUENCE [LARGE SCALE GENOMIC DNA]</scope>
    <source>
        <strain evidence="2 3">MWE-103</strain>
    </source>
</reference>
<keyword evidence="1" id="KW-0175">Coiled coil</keyword>
<proteinExistence type="predicted"/>
<keyword evidence="3" id="KW-1185">Reference proteome</keyword>
<comment type="caution">
    <text evidence="2">The sequence shown here is derived from an EMBL/GenBank/DDBJ whole genome shotgun (WGS) entry which is preliminary data.</text>
</comment>
<evidence type="ECO:0000313" key="3">
    <source>
        <dbReference type="Proteomes" id="UP000670947"/>
    </source>
</evidence>
<evidence type="ECO:0000313" key="2">
    <source>
        <dbReference type="EMBL" id="MBO7746627.1"/>
    </source>
</evidence>